<sequence>MFSSVLVIRGVCVIRSFLTTTTTTTSSHRTMAGRTQKVLNVAEKNDAAKAIADVLSNGRYRRREGFSKFNKIYEFEYNILNKQSSMFMTSVSGHLLELDFKGSYQKWHSCQPVALFDAGVEKHCPDQFKDIKRTLEREARQCQVLVIWTDCDREGENIGTEERVPKQRVIKG</sequence>
<dbReference type="InterPro" id="IPR006171">
    <property type="entry name" value="TOPRIM_dom"/>
</dbReference>
<dbReference type="SMART" id="SM00493">
    <property type="entry name" value="TOPRIM"/>
    <property type="match status" value="1"/>
</dbReference>
<evidence type="ECO:0000256" key="1">
    <source>
        <dbReference type="ARBA" id="ARBA00009446"/>
    </source>
</evidence>
<dbReference type="EC" id="5.6.2.1" evidence="5"/>
<dbReference type="SUPFAM" id="SSF56712">
    <property type="entry name" value="Prokaryotic type I DNA topoisomerase"/>
    <property type="match status" value="1"/>
</dbReference>
<keyword evidence="2 5" id="KW-0799">Topoisomerase</keyword>
<dbReference type="GO" id="GO:0003917">
    <property type="term" value="F:DNA topoisomerase type I (single strand cut, ATP-independent) activity"/>
    <property type="evidence" value="ECO:0007669"/>
    <property type="project" value="UniProtKB-EC"/>
</dbReference>
<dbReference type="FunFam" id="3.40.50.140:FF:000003">
    <property type="entry name" value="DNA topoisomerase"/>
    <property type="match status" value="1"/>
</dbReference>
<reference evidence="7" key="1">
    <citation type="submission" date="2022-01" db="EMBL/GenBank/DDBJ databases">
        <authorList>
            <person name="Braso-Vives M."/>
        </authorList>
    </citation>
    <scope>NUCLEOTIDE SEQUENCE</scope>
</reference>
<dbReference type="Proteomes" id="UP000838412">
    <property type="component" value="Chromosome 9"/>
</dbReference>
<dbReference type="GO" id="GO:0006265">
    <property type="term" value="P:DNA topological change"/>
    <property type="evidence" value="ECO:0007669"/>
    <property type="project" value="InterPro"/>
</dbReference>
<dbReference type="OrthoDB" id="430051at2759"/>
<evidence type="ECO:0000256" key="4">
    <source>
        <dbReference type="ARBA" id="ARBA00023235"/>
    </source>
</evidence>
<organism evidence="7 8">
    <name type="scientific">Branchiostoma lanceolatum</name>
    <name type="common">Common lancelet</name>
    <name type="synonym">Amphioxus lanceolatum</name>
    <dbReference type="NCBI Taxonomy" id="7740"/>
    <lineage>
        <taxon>Eukaryota</taxon>
        <taxon>Metazoa</taxon>
        <taxon>Chordata</taxon>
        <taxon>Cephalochordata</taxon>
        <taxon>Leptocardii</taxon>
        <taxon>Amphioxiformes</taxon>
        <taxon>Branchiostomatidae</taxon>
        <taxon>Branchiostoma</taxon>
    </lineage>
</organism>
<evidence type="ECO:0000256" key="2">
    <source>
        <dbReference type="ARBA" id="ARBA00023029"/>
    </source>
</evidence>
<keyword evidence="8" id="KW-1185">Reference proteome</keyword>
<dbReference type="Gene3D" id="3.40.50.140">
    <property type="match status" value="1"/>
</dbReference>
<dbReference type="GO" id="GO:0003677">
    <property type="term" value="F:DNA binding"/>
    <property type="evidence" value="ECO:0007669"/>
    <property type="project" value="UniProtKB-KW"/>
</dbReference>
<dbReference type="PANTHER" id="PTHR11390:SF21">
    <property type="entry name" value="DNA TOPOISOMERASE 3-ALPHA"/>
    <property type="match status" value="1"/>
</dbReference>
<keyword evidence="4 5" id="KW-0413">Isomerase</keyword>
<name>A0A8K0AIB8_BRALA</name>
<dbReference type="InterPro" id="IPR034144">
    <property type="entry name" value="TOPRIM_TopoIII"/>
</dbReference>
<gene>
    <name evidence="7" type="primary">TOP3A</name>
    <name evidence="7" type="ORF">BLAG_LOCUS24703</name>
</gene>
<evidence type="ECO:0000313" key="8">
    <source>
        <dbReference type="Proteomes" id="UP000838412"/>
    </source>
</evidence>
<dbReference type="PANTHER" id="PTHR11390">
    <property type="entry name" value="PROKARYOTIC DNA TOPOISOMERASE"/>
    <property type="match status" value="1"/>
</dbReference>
<evidence type="ECO:0000313" key="7">
    <source>
        <dbReference type="EMBL" id="CAH1273337.1"/>
    </source>
</evidence>
<dbReference type="EMBL" id="OV696694">
    <property type="protein sequence ID" value="CAH1273337.1"/>
    <property type="molecule type" value="Genomic_DNA"/>
</dbReference>
<accession>A0A8K0AIB8</accession>
<protein>
    <recommendedName>
        <fullName evidence="5">DNA topoisomerase</fullName>
        <ecNumber evidence="5">5.6.2.1</ecNumber>
    </recommendedName>
</protein>
<evidence type="ECO:0000256" key="5">
    <source>
        <dbReference type="RuleBase" id="RU362092"/>
    </source>
</evidence>
<keyword evidence="3 5" id="KW-0238">DNA-binding</keyword>
<dbReference type="GO" id="GO:0006281">
    <property type="term" value="P:DNA repair"/>
    <property type="evidence" value="ECO:0007669"/>
    <property type="project" value="TreeGrafter"/>
</dbReference>
<dbReference type="GO" id="GO:0006310">
    <property type="term" value="P:DNA recombination"/>
    <property type="evidence" value="ECO:0007669"/>
    <property type="project" value="TreeGrafter"/>
</dbReference>
<comment type="similarity">
    <text evidence="1 5">Belongs to the type IA topoisomerase family.</text>
</comment>
<evidence type="ECO:0000256" key="3">
    <source>
        <dbReference type="ARBA" id="ARBA00023125"/>
    </source>
</evidence>
<comment type="catalytic activity">
    <reaction evidence="5">
        <text>ATP-independent breakage of single-stranded DNA, followed by passage and rejoining.</text>
        <dbReference type="EC" id="5.6.2.1"/>
    </reaction>
</comment>
<dbReference type="GO" id="GO:0005634">
    <property type="term" value="C:nucleus"/>
    <property type="evidence" value="ECO:0007669"/>
    <property type="project" value="TreeGrafter"/>
</dbReference>
<feature type="domain" description="Toprim" evidence="6">
    <location>
        <begin position="37"/>
        <end position="172"/>
    </location>
</feature>
<comment type="function">
    <text evidence="5">Introduces a single-strand break via transesterification at a target site in duplex DNA. Releases the supercoiling and torsional tension of DNA introduced during the DNA replication and transcription by transiently cleaving and rejoining one strand of the DNA duplex. The scissile phosphodiester is attacked by the catalytic tyrosine of the enzyme, resulting in the formation of a DNA-(5'-phosphotyrosyl)-enzyme intermediate and the expulsion of a 3'-OH DNA strand.</text>
</comment>
<dbReference type="InterPro" id="IPR000380">
    <property type="entry name" value="Topo_IA"/>
</dbReference>
<dbReference type="Pfam" id="PF01751">
    <property type="entry name" value="Toprim"/>
    <property type="match status" value="1"/>
</dbReference>
<dbReference type="PROSITE" id="PS50880">
    <property type="entry name" value="TOPRIM"/>
    <property type="match status" value="1"/>
</dbReference>
<evidence type="ECO:0000259" key="6">
    <source>
        <dbReference type="PROSITE" id="PS50880"/>
    </source>
</evidence>
<proteinExistence type="inferred from homology"/>
<dbReference type="GO" id="GO:0031422">
    <property type="term" value="C:RecQ family helicase-topoisomerase III complex"/>
    <property type="evidence" value="ECO:0007669"/>
    <property type="project" value="TreeGrafter"/>
</dbReference>
<dbReference type="AlphaFoldDB" id="A0A8K0AIB8"/>
<dbReference type="InterPro" id="IPR023405">
    <property type="entry name" value="Topo_IA_core_domain"/>
</dbReference>
<dbReference type="CDD" id="cd03362">
    <property type="entry name" value="TOPRIM_TopoIA_TopoIII"/>
    <property type="match status" value="1"/>
</dbReference>